<feature type="region of interest" description="Disordered" evidence="3">
    <location>
        <begin position="1"/>
        <end position="24"/>
    </location>
</feature>
<dbReference type="InterPro" id="IPR036979">
    <property type="entry name" value="CM_dom_sf"/>
</dbReference>
<protein>
    <recommendedName>
        <fullName evidence="1">chorismate mutase</fullName>
        <ecNumber evidence="1">5.4.99.5</ecNumber>
    </recommendedName>
</protein>
<dbReference type="Proteomes" id="UP000010448">
    <property type="component" value="Unassembled WGS sequence"/>
</dbReference>
<dbReference type="OrthoDB" id="4479197at2"/>
<dbReference type="InterPro" id="IPR036263">
    <property type="entry name" value="Chorismate_II_sf"/>
</dbReference>
<dbReference type="InterPro" id="IPR002701">
    <property type="entry name" value="CM_II_prokaryot"/>
</dbReference>
<dbReference type="SUPFAM" id="SSF48600">
    <property type="entry name" value="Chorismate mutase II"/>
    <property type="match status" value="1"/>
</dbReference>
<dbReference type="RefSeq" id="WP_009394429.1">
    <property type="nucleotide sequence ID" value="NZ_AMWJ02000001.1"/>
</dbReference>
<name>L1M7A5_9PSED</name>
<dbReference type="PROSITE" id="PS51168">
    <property type="entry name" value="CHORISMATE_MUT_2"/>
    <property type="match status" value="1"/>
</dbReference>
<evidence type="ECO:0000256" key="3">
    <source>
        <dbReference type="SAM" id="MobiDB-lite"/>
    </source>
</evidence>
<organism evidence="4 5">
    <name type="scientific">Pseudomonas bharatica CSV86</name>
    <dbReference type="NCBI Taxonomy" id="1005395"/>
    <lineage>
        <taxon>Bacteria</taxon>
        <taxon>Pseudomonadati</taxon>
        <taxon>Pseudomonadota</taxon>
        <taxon>Gammaproteobacteria</taxon>
        <taxon>Pseudomonadales</taxon>
        <taxon>Pseudomonadaceae</taxon>
        <taxon>Pseudomonas</taxon>
        <taxon>Pseudomonas bharatica</taxon>
    </lineage>
</organism>
<keyword evidence="2" id="KW-0413">Isomerase</keyword>
<dbReference type="eggNOG" id="COG1605">
    <property type="taxonomic scope" value="Bacteria"/>
</dbReference>
<dbReference type="Gene3D" id="1.20.59.10">
    <property type="entry name" value="Chorismate mutase"/>
    <property type="match status" value="1"/>
</dbReference>
<dbReference type="Pfam" id="PF01817">
    <property type="entry name" value="CM_2"/>
    <property type="match status" value="1"/>
</dbReference>
<dbReference type="EMBL" id="AMWJ02000001">
    <property type="protein sequence ID" value="NNJ14181.1"/>
    <property type="molecule type" value="Genomic_DNA"/>
</dbReference>
<dbReference type="SMART" id="SM00830">
    <property type="entry name" value="CM_2"/>
    <property type="match status" value="1"/>
</dbReference>
<accession>L1M7A5</accession>
<evidence type="ECO:0000313" key="4">
    <source>
        <dbReference type="EMBL" id="NNJ14181.1"/>
    </source>
</evidence>
<dbReference type="GO" id="GO:0046417">
    <property type="term" value="P:chorismate metabolic process"/>
    <property type="evidence" value="ECO:0007669"/>
    <property type="project" value="InterPro"/>
</dbReference>
<proteinExistence type="predicted"/>
<dbReference type="EC" id="5.4.99.5" evidence="1"/>
<gene>
    <name evidence="4" type="ORF">CSV86_002340</name>
</gene>
<dbReference type="PANTHER" id="PTHR38041">
    <property type="entry name" value="CHORISMATE MUTASE"/>
    <property type="match status" value="1"/>
</dbReference>
<evidence type="ECO:0000256" key="1">
    <source>
        <dbReference type="ARBA" id="ARBA00012404"/>
    </source>
</evidence>
<dbReference type="PANTHER" id="PTHR38041:SF1">
    <property type="entry name" value="CHORISMATE MUTASE"/>
    <property type="match status" value="1"/>
</dbReference>
<dbReference type="GO" id="GO:0009697">
    <property type="term" value="P:salicylic acid biosynthetic process"/>
    <property type="evidence" value="ECO:0007669"/>
    <property type="project" value="TreeGrafter"/>
</dbReference>
<evidence type="ECO:0000313" key="5">
    <source>
        <dbReference type="Proteomes" id="UP000010448"/>
    </source>
</evidence>
<dbReference type="AlphaFoldDB" id="L1M7A5"/>
<dbReference type="InterPro" id="IPR051331">
    <property type="entry name" value="Chorismate_mutase-related"/>
</dbReference>
<dbReference type="GO" id="GO:0004106">
    <property type="term" value="F:chorismate mutase activity"/>
    <property type="evidence" value="ECO:0007669"/>
    <property type="project" value="UniProtKB-EC"/>
</dbReference>
<keyword evidence="5" id="KW-1185">Reference proteome</keyword>
<sequence length="126" mass="14095">MSLDTCDGHGHGHGHGHGNGNASAELQPYRKQLDRINELLVDLLAERMQVCRLIARVKSARGIAIMQPLRVNSTLDQVRALSGPRKLRPEYLDGLFRLIIEETCDEERRVMAVLEASPEGREPCAR</sequence>
<feature type="compositionally biased region" description="Basic and acidic residues" evidence="3">
    <location>
        <begin position="1"/>
        <end position="10"/>
    </location>
</feature>
<comment type="caution">
    <text evidence="4">The sequence shown here is derived from an EMBL/GenBank/DDBJ whole genome shotgun (WGS) entry which is preliminary data.</text>
</comment>
<evidence type="ECO:0000256" key="2">
    <source>
        <dbReference type="ARBA" id="ARBA00023235"/>
    </source>
</evidence>
<reference evidence="4 5" key="1">
    <citation type="journal article" date="2013" name="Genome Announc.">
        <title>Genome Sequence of Naphthalene-Degrading Soil Bacterium Pseudomonas putida CSV86.</title>
        <authorList>
            <person name="Phale P.S."/>
            <person name="Paliwal V."/>
            <person name="Raju S.C."/>
            <person name="Modak A."/>
            <person name="Purohit H.J."/>
        </authorList>
    </citation>
    <scope>NUCLEOTIDE SEQUENCE [LARGE SCALE GENOMIC DNA]</scope>
    <source>
        <strain evidence="4 5">CSV86</strain>
    </source>
</reference>